<dbReference type="Proteomes" id="UP000528457">
    <property type="component" value="Unassembled WGS sequence"/>
</dbReference>
<evidence type="ECO:0000256" key="1">
    <source>
        <dbReference type="SAM" id="Phobius"/>
    </source>
</evidence>
<organism evidence="2 3">
    <name type="scientific">Pseudoteredinibacter isoporae</name>
    <dbReference type="NCBI Taxonomy" id="570281"/>
    <lineage>
        <taxon>Bacteria</taxon>
        <taxon>Pseudomonadati</taxon>
        <taxon>Pseudomonadota</taxon>
        <taxon>Gammaproteobacteria</taxon>
        <taxon>Cellvibrionales</taxon>
        <taxon>Cellvibrionaceae</taxon>
        <taxon>Pseudoteredinibacter</taxon>
    </lineage>
</organism>
<protein>
    <recommendedName>
        <fullName evidence="4">MSHA biogenesis protein MshI</fullName>
    </recommendedName>
</protein>
<keyword evidence="1" id="KW-1133">Transmembrane helix</keyword>
<dbReference type="RefSeq" id="WP_166846041.1">
    <property type="nucleotide sequence ID" value="NZ_JAAONY010000002.1"/>
</dbReference>
<dbReference type="InParanoid" id="A0A7X0MXU7"/>
<evidence type="ECO:0000313" key="2">
    <source>
        <dbReference type="EMBL" id="MBB6522364.1"/>
    </source>
</evidence>
<keyword evidence="1" id="KW-0472">Membrane</keyword>
<accession>A0A7X0MXU7</accession>
<reference evidence="2 3" key="1">
    <citation type="submission" date="2020-08" db="EMBL/GenBank/DDBJ databases">
        <title>Genomic Encyclopedia of Type Strains, Phase IV (KMG-IV): sequencing the most valuable type-strain genomes for metagenomic binning, comparative biology and taxonomic classification.</title>
        <authorList>
            <person name="Goeker M."/>
        </authorList>
    </citation>
    <scope>NUCLEOTIDE SEQUENCE [LARGE SCALE GENOMIC DNA]</scope>
    <source>
        <strain evidence="2 3">DSM 22368</strain>
    </source>
</reference>
<dbReference type="EMBL" id="JACHHT010000002">
    <property type="protein sequence ID" value="MBB6522364.1"/>
    <property type="molecule type" value="Genomic_DNA"/>
</dbReference>
<keyword evidence="1" id="KW-0812">Transmembrane</keyword>
<keyword evidence="3" id="KW-1185">Reference proteome</keyword>
<name>A0A7X0MXU7_9GAMM</name>
<comment type="caution">
    <text evidence="2">The sequence shown here is derived from an EMBL/GenBank/DDBJ whole genome shotgun (WGS) entry which is preliminary data.</text>
</comment>
<proteinExistence type="predicted"/>
<gene>
    <name evidence="2" type="ORF">HNR48_002649</name>
</gene>
<evidence type="ECO:0000313" key="3">
    <source>
        <dbReference type="Proteomes" id="UP000528457"/>
    </source>
</evidence>
<evidence type="ECO:0008006" key="4">
    <source>
        <dbReference type="Google" id="ProtNLM"/>
    </source>
</evidence>
<feature type="transmembrane region" description="Helical" evidence="1">
    <location>
        <begin position="27"/>
        <end position="44"/>
    </location>
</feature>
<dbReference type="AlphaFoldDB" id="A0A7X0MXU7"/>
<sequence>MSEQLQLINLYPERLRPKKDPLDWGHLQLYVLLLVGVMTLLYLWQWGTLQQHYEEQAVARLNQQELDNNLAKLKASIPAGEKQRLEQRLQQEKERLALLRESQQLYLHNVGEERRGFYRALAAIANNSIPGVSIERILLEGKQRQLSLAGQAAKAEYVPEYLRSLQGESALQNTVFTELQMNRENSQVLFAMGSLVDGAKK</sequence>